<dbReference type="InterPro" id="IPR048254">
    <property type="entry name" value="CDP_ALCOHOL_P_TRANSF_CS"/>
</dbReference>
<evidence type="ECO:0000256" key="6">
    <source>
        <dbReference type="ARBA" id="ARBA00022516"/>
    </source>
</evidence>
<evidence type="ECO:0000256" key="12">
    <source>
        <dbReference type="ARBA" id="ARBA00023098"/>
    </source>
</evidence>
<evidence type="ECO:0000256" key="15">
    <source>
        <dbReference type="ARBA" id="ARBA00023211"/>
    </source>
</evidence>
<reference evidence="21 22" key="2">
    <citation type="journal article" date="2021" name="Genomics">
        <title>High-quality reference genome for Clonorchis sinensis.</title>
        <authorList>
            <person name="Young N.D."/>
            <person name="Stroehlein A.J."/>
            <person name="Kinkar L."/>
            <person name="Wang T."/>
            <person name="Sohn W.M."/>
            <person name="Chang B.C.H."/>
            <person name="Kaur P."/>
            <person name="Weisz D."/>
            <person name="Dudchenko O."/>
            <person name="Aiden E.L."/>
            <person name="Korhonen P.K."/>
            <person name="Gasser R.B."/>
        </authorList>
    </citation>
    <scope>NUCLEOTIDE SEQUENCE [LARGE SCALE GENOMIC DNA]</scope>
    <source>
        <tissue evidence="21">Body</tissue>
    </source>
</reference>
<comment type="subcellular location">
    <subcellularLocation>
        <location evidence="3">Membrane</location>
        <topology evidence="3">Multi-pass membrane protein</topology>
    </subcellularLocation>
</comment>
<accession>A0A8T1MFV8</accession>
<dbReference type="GO" id="GO:0003881">
    <property type="term" value="F:CDP-diacylglycerol-inositol 3-phosphatidyltransferase activity"/>
    <property type="evidence" value="ECO:0007669"/>
    <property type="project" value="UniProtKB-UniRule"/>
</dbReference>
<evidence type="ECO:0000256" key="20">
    <source>
        <dbReference type="SAM" id="Phobius"/>
    </source>
</evidence>
<dbReference type="OrthoDB" id="10251079at2759"/>
<comment type="similarity">
    <text evidence="4 18 19">Belongs to the CDP-alcohol phosphatidyltransferase class-I family.</text>
</comment>
<evidence type="ECO:0000256" key="10">
    <source>
        <dbReference type="ARBA" id="ARBA00022842"/>
    </source>
</evidence>
<dbReference type="Gene3D" id="1.20.120.1760">
    <property type="match status" value="1"/>
</dbReference>
<keyword evidence="9" id="KW-0479">Metal-binding</keyword>
<evidence type="ECO:0000256" key="9">
    <source>
        <dbReference type="ARBA" id="ARBA00022723"/>
    </source>
</evidence>
<sequence length="219" mass="24646">MQRTVTNNSVFLFVPNIIGYGRIILLLYSCWHMRTDCWLTVFAYVVSGLLDAVDGYAARALNQSSRFGAMLDMLVDRCATMCLLACLATFYPNYVFLFQISMLVDIASHWLHLHTSVAVGRQTHKAIDLSGNPVLRLYYRNKIVLFLMCMGNELFYSALYMLHFTTGPKIGGQGLFTLTAFLTAPVAFGKFTINLIQWYAAAVNLAAVDDDERRQPKGN</sequence>
<dbReference type="GO" id="GO:0006661">
    <property type="term" value="P:phosphatidylinositol biosynthetic process"/>
    <property type="evidence" value="ECO:0007669"/>
    <property type="project" value="TreeGrafter"/>
</dbReference>
<evidence type="ECO:0000256" key="11">
    <source>
        <dbReference type="ARBA" id="ARBA00022989"/>
    </source>
</evidence>
<keyword evidence="15" id="KW-0464">Manganese</keyword>
<protein>
    <recommendedName>
        <fullName evidence="17 18">CDP-diacylglycerol--inositol 3-phosphatidyltransferase</fullName>
        <ecNumber evidence="5 18">2.7.8.11</ecNumber>
    </recommendedName>
</protein>
<keyword evidence="12 18" id="KW-0443">Lipid metabolism</keyword>
<evidence type="ECO:0000256" key="13">
    <source>
        <dbReference type="ARBA" id="ARBA00023136"/>
    </source>
</evidence>
<reference evidence="21 22" key="1">
    <citation type="journal article" date="2018" name="Biotechnol. Adv.">
        <title>Improved genomic resources and new bioinformatic workflow for the carcinogenic parasite Clonorchis sinensis: Biotechnological implications.</title>
        <authorList>
            <person name="Wang D."/>
            <person name="Korhonen P.K."/>
            <person name="Gasser R.B."/>
            <person name="Young N.D."/>
        </authorList>
    </citation>
    <scope>NUCLEOTIDE SEQUENCE [LARGE SCALE GENOMIC DNA]</scope>
    <source>
        <strain evidence="21">Cs-k2</strain>
    </source>
</reference>
<dbReference type="InterPro" id="IPR000462">
    <property type="entry name" value="CDP-OH_P_trans"/>
</dbReference>
<dbReference type="InterPro" id="IPR014387">
    <property type="entry name" value="CDP_diag_ino_3_P_euk"/>
</dbReference>
<keyword evidence="10" id="KW-0460">Magnesium</keyword>
<comment type="cofactor">
    <cofactor evidence="2">
        <name>Mg(2+)</name>
        <dbReference type="ChEBI" id="CHEBI:18420"/>
    </cofactor>
</comment>
<evidence type="ECO:0000256" key="7">
    <source>
        <dbReference type="ARBA" id="ARBA00022679"/>
    </source>
</evidence>
<comment type="cofactor">
    <cofactor evidence="1">
        <name>Mn(2+)</name>
        <dbReference type="ChEBI" id="CHEBI:29035"/>
    </cofactor>
</comment>
<dbReference type="PROSITE" id="PS00379">
    <property type="entry name" value="CDP_ALCOHOL_P_TRANSF"/>
    <property type="match status" value="1"/>
</dbReference>
<gene>
    <name evidence="21" type="ORF">CSKR_203937</name>
</gene>
<dbReference type="PANTHER" id="PTHR15362">
    <property type="entry name" value="PHOSPHATIDYLINOSITOL SYNTHASE"/>
    <property type="match status" value="1"/>
</dbReference>
<dbReference type="AlphaFoldDB" id="A0A8T1MFV8"/>
<evidence type="ECO:0000256" key="8">
    <source>
        <dbReference type="ARBA" id="ARBA00022692"/>
    </source>
</evidence>
<evidence type="ECO:0000256" key="1">
    <source>
        <dbReference type="ARBA" id="ARBA00001936"/>
    </source>
</evidence>
<feature type="transmembrane region" description="Helical" evidence="20">
    <location>
        <begin position="38"/>
        <end position="58"/>
    </location>
</feature>
<comment type="catalytic activity">
    <reaction evidence="18">
        <text>a CDP-1,2-diacyl-sn-glycerol + myo-inositol = a 1,2-diacyl-sn-glycero-3-phospho-(1D-myo-inositol) + CMP + H(+)</text>
        <dbReference type="Rhea" id="RHEA:11580"/>
        <dbReference type="ChEBI" id="CHEBI:15378"/>
        <dbReference type="ChEBI" id="CHEBI:17268"/>
        <dbReference type="ChEBI" id="CHEBI:57880"/>
        <dbReference type="ChEBI" id="CHEBI:58332"/>
        <dbReference type="ChEBI" id="CHEBI:60377"/>
        <dbReference type="EC" id="2.7.8.11"/>
    </reaction>
</comment>
<keyword evidence="11 20" id="KW-1133">Transmembrane helix</keyword>
<proteinExistence type="inferred from homology"/>
<evidence type="ECO:0000256" key="5">
    <source>
        <dbReference type="ARBA" id="ARBA00013212"/>
    </source>
</evidence>
<dbReference type="GO" id="GO:0005794">
    <property type="term" value="C:Golgi apparatus"/>
    <property type="evidence" value="ECO:0007669"/>
    <property type="project" value="TreeGrafter"/>
</dbReference>
<evidence type="ECO:0000313" key="21">
    <source>
        <dbReference type="EMBL" id="KAG5448304.1"/>
    </source>
</evidence>
<evidence type="ECO:0000256" key="4">
    <source>
        <dbReference type="ARBA" id="ARBA00010441"/>
    </source>
</evidence>
<evidence type="ECO:0000256" key="19">
    <source>
        <dbReference type="RuleBase" id="RU003750"/>
    </source>
</evidence>
<keyword evidence="16 18" id="KW-1208">Phospholipid metabolism</keyword>
<dbReference type="EMBL" id="NIRI02000042">
    <property type="protein sequence ID" value="KAG5448304.1"/>
    <property type="molecule type" value="Genomic_DNA"/>
</dbReference>
<evidence type="ECO:0000256" key="3">
    <source>
        <dbReference type="ARBA" id="ARBA00004141"/>
    </source>
</evidence>
<feature type="transmembrane region" description="Helical" evidence="20">
    <location>
        <begin position="78"/>
        <end position="98"/>
    </location>
</feature>
<evidence type="ECO:0000256" key="16">
    <source>
        <dbReference type="ARBA" id="ARBA00023264"/>
    </source>
</evidence>
<dbReference type="Proteomes" id="UP000286415">
    <property type="component" value="Unassembled WGS sequence"/>
</dbReference>
<dbReference type="InterPro" id="IPR043130">
    <property type="entry name" value="CDP-OH_PTrfase_TM_dom"/>
</dbReference>
<evidence type="ECO:0000313" key="22">
    <source>
        <dbReference type="Proteomes" id="UP000286415"/>
    </source>
</evidence>
<keyword evidence="7 18" id="KW-0808">Transferase</keyword>
<evidence type="ECO:0000256" key="18">
    <source>
        <dbReference type="PIRNR" id="PIRNR000848"/>
    </source>
</evidence>
<dbReference type="PIRSF" id="PIRSF000848">
    <property type="entry name" value="CDP_diag_ino_3_P"/>
    <property type="match status" value="1"/>
</dbReference>
<organism evidence="21 22">
    <name type="scientific">Clonorchis sinensis</name>
    <name type="common">Chinese liver fluke</name>
    <dbReference type="NCBI Taxonomy" id="79923"/>
    <lineage>
        <taxon>Eukaryota</taxon>
        <taxon>Metazoa</taxon>
        <taxon>Spiralia</taxon>
        <taxon>Lophotrochozoa</taxon>
        <taxon>Platyhelminthes</taxon>
        <taxon>Trematoda</taxon>
        <taxon>Digenea</taxon>
        <taxon>Opisthorchiida</taxon>
        <taxon>Opisthorchiata</taxon>
        <taxon>Opisthorchiidae</taxon>
        <taxon>Clonorchis</taxon>
    </lineage>
</organism>
<keyword evidence="8 20" id="KW-0812">Transmembrane</keyword>
<dbReference type="GO" id="GO:0016020">
    <property type="term" value="C:membrane"/>
    <property type="evidence" value="ECO:0007669"/>
    <property type="project" value="UniProtKB-SubCell"/>
</dbReference>
<comment type="caution">
    <text evidence="21">The sequence shown here is derived from an EMBL/GenBank/DDBJ whole genome shotgun (WGS) entry which is preliminary data.</text>
</comment>
<keyword evidence="22" id="KW-1185">Reference proteome</keyword>
<feature type="transmembrane region" description="Helical" evidence="20">
    <location>
        <begin position="170"/>
        <end position="188"/>
    </location>
</feature>
<feature type="transmembrane region" description="Helical" evidence="20">
    <location>
        <begin position="143"/>
        <end position="164"/>
    </location>
</feature>
<name>A0A8T1MFV8_CLOSI</name>
<dbReference type="PANTHER" id="PTHR15362:SF4">
    <property type="entry name" value="CDP-DIACYLGLYCEROL--INOSITOL 3-PHOSPHATIDYLTRANSFERASE"/>
    <property type="match status" value="1"/>
</dbReference>
<keyword evidence="6 18" id="KW-0444">Lipid biosynthesis</keyword>
<evidence type="ECO:0000256" key="17">
    <source>
        <dbReference type="ARBA" id="ARBA00070582"/>
    </source>
</evidence>
<evidence type="ECO:0000256" key="14">
    <source>
        <dbReference type="ARBA" id="ARBA00023209"/>
    </source>
</evidence>
<feature type="transmembrane region" description="Helical" evidence="20">
    <location>
        <begin position="12"/>
        <end position="31"/>
    </location>
</feature>
<evidence type="ECO:0000256" key="2">
    <source>
        <dbReference type="ARBA" id="ARBA00001946"/>
    </source>
</evidence>
<dbReference type="Pfam" id="PF01066">
    <property type="entry name" value="CDP-OH_P_transf"/>
    <property type="match status" value="1"/>
</dbReference>
<keyword evidence="14 18" id="KW-0594">Phospholipid biosynthesis</keyword>
<dbReference type="EC" id="2.7.8.11" evidence="5 18"/>
<keyword evidence="13 18" id="KW-0472">Membrane</keyword>
<dbReference type="FunFam" id="1.20.120.1760:FF:000003">
    <property type="entry name" value="CDP-diacylglycerol--inositol 3-phosphatidyltransferase"/>
    <property type="match status" value="1"/>
</dbReference>
<dbReference type="GO" id="GO:0046872">
    <property type="term" value="F:metal ion binding"/>
    <property type="evidence" value="ECO:0007669"/>
    <property type="project" value="UniProtKB-KW"/>
</dbReference>